<feature type="region of interest" description="Disordered" evidence="11">
    <location>
        <begin position="573"/>
        <end position="598"/>
    </location>
</feature>
<dbReference type="SMART" id="SM00220">
    <property type="entry name" value="S_TKc"/>
    <property type="match status" value="1"/>
</dbReference>
<evidence type="ECO:0000256" key="10">
    <source>
        <dbReference type="ARBA" id="ARBA00048679"/>
    </source>
</evidence>
<accession>A0AAD6T880</accession>
<feature type="region of interest" description="Disordered" evidence="11">
    <location>
        <begin position="628"/>
        <end position="727"/>
    </location>
</feature>
<evidence type="ECO:0000256" key="5">
    <source>
        <dbReference type="ARBA" id="ARBA00022741"/>
    </source>
</evidence>
<dbReference type="GO" id="GO:0005737">
    <property type="term" value="C:cytoplasm"/>
    <property type="evidence" value="ECO:0007669"/>
    <property type="project" value="TreeGrafter"/>
</dbReference>
<dbReference type="EMBL" id="JARJCM010000019">
    <property type="protein sequence ID" value="KAJ7040967.1"/>
    <property type="molecule type" value="Genomic_DNA"/>
</dbReference>
<evidence type="ECO:0000256" key="2">
    <source>
        <dbReference type="ARBA" id="ARBA00022527"/>
    </source>
</evidence>
<evidence type="ECO:0000313" key="14">
    <source>
        <dbReference type="Proteomes" id="UP001218188"/>
    </source>
</evidence>
<dbReference type="EC" id="2.7.11.1" evidence="1"/>
<gene>
    <name evidence="13" type="ORF">C8F04DRAFT_1305688</name>
</gene>
<dbReference type="PROSITE" id="PS50011">
    <property type="entry name" value="PROTEIN_KINASE_DOM"/>
    <property type="match status" value="1"/>
</dbReference>
<protein>
    <recommendedName>
        <fullName evidence="1">non-specific serine/threonine protein kinase</fullName>
        <ecNumber evidence="1">2.7.11.1</ecNumber>
    </recommendedName>
</protein>
<evidence type="ECO:0000256" key="8">
    <source>
        <dbReference type="ARBA" id="ARBA00038271"/>
    </source>
</evidence>
<comment type="similarity">
    <text evidence="8">Belongs to the protein kinase superfamily. STE Ser/Thr protein kinase family. COT1 subfamily.</text>
</comment>
<dbReference type="SUPFAM" id="SSF56112">
    <property type="entry name" value="Protein kinase-like (PK-like)"/>
    <property type="match status" value="1"/>
</dbReference>
<dbReference type="InterPro" id="IPR050839">
    <property type="entry name" value="Rho-assoc_Ser/Thr_Kinase"/>
</dbReference>
<comment type="catalytic activity">
    <reaction evidence="10">
        <text>L-seryl-[protein] + ATP = O-phospho-L-seryl-[protein] + ADP + H(+)</text>
        <dbReference type="Rhea" id="RHEA:17989"/>
        <dbReference type="Rhea" id="RHEA-COMP:9863"/>
        <dbReference type="Rhea" id="RHEA-COMP:11604"/>
        <dbReference type="ChEBI" id="CHEBI:15378"/>
        <dbReference type="ChEBI" id="CHEBI:29999"/>
        <dbReference type="ChEBI" id="CHEBI:30616"/>
        <dbReference type="ChEBI" id="CHEBI:83421"/>
        <dbReference type="ChEBI" id="CHEBI:456216"/>
        <dbReference type="EC" id="2.7.11.1"/>
    </reaction>
</comment>
<feature type="domain" description="Protein kinase" evidence="12">
    <location>
        <begin position="65"/>
        <end position="357"/>
    </location>
</feature>
<comment type="caution">
    <text evidence="13">The sequence shown here is derived from an EMBL/GenBank/DDBJ whole genome shotgun (WGS) entry which is preliminary data.</text>
</comment>
<dbReference type="PROSITE" id="PS00108">
    <property type="entry name" value="PROTEIN_KINASE_ST"/>
    <property type="match status" value="1"/>
</dbReference>
<dbReference type="InterPro" id="IPR011009">
    <property type="entry name" value="Kinase-like_dom_sf"/>
</dbReference>
<keyword evidence="7" id="KW-0067">ATP-binding</keyword>
<evidence type="ECO:0000256" key="1">
    <source>
        <dbReference type="ARBA" id="ARBA00012513"/>
    </source>
</evidence>
<keyword evidence="2" id="KW-0723">Serine/threonine-protein kinase</keyword>
<dbReference type="Gene3D" id="1.10.510.10">
    <property type="entry name" value="Transferase(Phosphotransferase) domain 1"/>
    <property type="match status" value="1"/>
</dbReference>
<feature type="compositionally biased region" description="Polar residues" evidence="11">
    <location>
        <begin position="669"/>
        <end position="683"/>
    </location>
</feature>
<reference evidence="13" key="1">
    <citation type="submission" date="2023-03" db="EMBL/GenBank/DDBJ databases">
        <title>Massive genome expansion in bonnet fungi (Mycena s.s.) driven by repeated elements and novel gene families across ecological guilds.</title>
        <authorList>
            <consortium name="Lawrence Berkeley National Laboratory"/>
            <person name="Harder C.B."/>
            <person name="Miyauchi S."/>
            <person name="Viragh M."/>
            <person name="Kuo A."/>
            <person name="Thoen E."/>
            <person name="Andreopoulos B."/>
            <person name="Lu D."/>
            <person name="Skrede I."/>
            <person name="Drula E."/>
            <person name="Henrissat B."/>
            <person name="Morin E."/>
            <person name="Kohler A."/>
            <person name="Barry K."/>
            <person name="LaButti K."/>
            <person name="Morin E."/>
            <person name="Salamov A."/>
            <person name="Lipzen A."/>
            <person name="Mereny Z."/>
            <person name="Hegedus B."/>
            <person name="Baldrian P."/>
            <person name="Stursova M."/>
            <person name="Weitz H."/>
            <person name="Taylor A."/>
            <person name="Grigoriev I.V."/>
            <person name="Nagy L.G."/>
            <person name="Martin F."/>
            <person name="Kauserud H."/>
        </authorList>
    </citation>
    <scope>NUCLEOTIDE SEQUENCE</scope>
    <source>
        <strain evidence="13">CBHHK200</strain>
    </source>
</reference>
<feature type="compositionally biased region" description="Low complexity" evidence="11">
    <location>
        <begin position="690"/>
        <end position="703"/>
    </location>
</feature>
<dbReference type="InterPro" id="IPR008271">
    <property type="entry name" value="Ser/Thr_kinase_AS"/>
</dbReference>
<dbReference type="GO" id="GO:0005856">
    <property type="term" value="C:cytoskeleton"/>
    <property type="evidence" value="ECO:0007669"/>
    <property type="project" value="TreeGrafter"/>
</dbReference>
<proteinExistence type="inferred from homology"/>
<dbReference type="GO" id="GO:0031032">
    <property type="term" value="P:actomyosin structure organization"/>
    <property type="evidence" value="ECO:0007669"/>
    <property type="project" value="TreeGrafter"/>
</dbReference>
<evidence type="ECO:0000256" key="7">
    <source>
        <dbReference type="ARBA" id="ARBA00022840"/>
    </source>
</evidence>
<dbReference type="Pfam" id="PF00069">
    <property type="entry name" value="Pkinase"/>
    <property type="match status" value="1"/>
</dbReference>
<feature type="compositionally biased region" description="Low complexity" evidence="11">
    <location>
        <begin position="534"/>
        <end position="545"/>
    </location>
</feature>
<keyword evidence="4" id="KW-0808">Transferase</keyword>
<dbReference type="GO" id="GO:0004674">
    <property type="term" value="F:protein serine/threonine kinase activity"/>
    <property type="evidence" value="ECO:0007669"/>
    <property type="project" value="UniProtKB-KW"/>
</dbReference>
<organism evidence="13 14">
    <name type="scientific">Mycena alexandri</name>
    <dbReference type="NCBI Taxonomy" id="1745969"/>
    <lineage>
        <taxon>Eukaryota</taxon>
        <taxon>Fungi</taxon>
        <taxon>Dikarya</taxon>
        <taxon>Basidiomycota</taxon>
        <taxon>Agaricomycotina</taxon>
        <taxon>Agaricomycetes</taxon>
        <taxon>Agaricomycetidae</taxon>
        <taxon>Agaricales</taxon>
        <taxon>Marasmiineae</taxon>
        <taxon>Mycenaceae</taxon>
        <taxon>Mycena</taxon>
    </lineage>
</organism>
<keyword evidence="6 13" id="KW-0418">Kinase</keyword>
<sequence length="771" mass="83882">MSTPWLKRKARLRVLLKTGDDEDDAGRALDRILHGQTVIGKTEIVVHSPAKTAEIDALRFQDADLQLVGTLERGQFGLIDVVKCHLDGRIYVRKTVERRFALRTREQCSPQFERDILLRARQTESVWAPHLLCAFQTPTHLSLVMHYAEGGTLWDILESSPLSGRVTEEDMAWWTPQVISAVHWCHSQGFVHRDIKPHNFVLTPDAHVLLIDFGSAAPLDLEADGRVPRRHCLVPCGTCDYISPEILNAHEEALVALEMNGDGDDERDEELYGYGFETDWWSLGAMLYEMVYGVAPFFATDIRKTYLRIVEHEKSLRFDASVPVSALFQDLLRKFLTRADRRLGRGGIHEICDHPAFVEVNWTTLSAETAPPGLHLPRFTYAEPSIVLPAAEDDEDESHSRPFAFSALFQSSQVTSPGQQSGVQHATPLKGSLSLPGQDDAFIGFSWGPPDDAFPALAGEEDLSSSPARGGPFDFDIATPRPARLSVPLMTPNPRLLSVPTTGTPAFHSYPFLTPMRPGAGTPHQALPRSTVRRTAASAAGTTSSNRRHVSDREAMKQLADCVEMSARRKVIASGRKPRILPALGPPPSQHGHTAGSRRVSLPAVAVPDFASSSQGRLRPVVALAASAGASASGGGGRPASSEDTETESDGPPSPSPTPRPGSAMSMFSRRSGTPTITATHSLRSGVLGGTSASASGSGFLSVPRVGRQSTGPREVQESAPAAATVTVSSPTFEDTTFDELEDKHEAMMEDILLLEDRLDRFSASMRRSAR</sequence>
<feature type="region of interest" description="Disordered" evidence="11">
    <location>
        <begin position="534"/>
        <end position="554"/>
    </location>
</feature>
<keyword evidence="14" id="KW-1185">Reference proteome</keyword>
<evidence type="ECO:0000256" key="4">
    <source>
        <dbReference type="ARBA" id="ARBA00022679"/>
    </source>
</evidence>
<dbReference type="FunFam" id="1.10.510.10:FF:000024">
    <property type="entry name" value="Probable serine/threonine-protein kinase cot-1"/>
    <property type="match status" value="1"/>
</dbReference>
<name>A0AAD6T880_9AGAR</name>
<evidence type="ECO:0000256" key="11">
    <source>
        <dbReference type="SAM" id="MobiDB-lite"/>
    </source>
</evidence>
<dbReference type="PANTHER" id="PTHR22988">
    <property type="entry name" value="MYOTONIC DYSTROPHY S/T KINASE-RELATED"/>
    <property type="match status" value="1"/>
</dbReference>
<keyword evidence="5" id="KW-0547">Nucleotide-binding</keyword>
<keyword evidence="3" id="KW-0597">Phosphoprotein</keyword>
<evidence type="ECO:0000256" key="3">
    <source>
        <dbReference type="ARBA" id="ARBA00022553"/>
    </source>
</evidence>
<evidence type="ECO:0000256" key="9">
    <source>
        <dbReference type="ARBA" id="ARBA00047899"/>
    </source>
</evidence>
<evidence type="ECO:0000313" key="13">
    <source>
        <dbReference type="EMBL" id="KAJ7040967.1"/>
    </source>
</evidence>
<dbReference type="Gene3D" id="3.30.200.20">
    <property type="entry name" value="Phosphorylase Kinase, domain 1"/>
    <property type="match status" value="1"/>
</dbReference>
<evidence type="ECO:0000259" key="12">
    <source>
        <dbReference type="PROSITE" id="PS50011"/>
    </source>
</evidence>
<dbReference type="AlphaFoldDB" id="A0AAD6T880"/>
<dbReference type="GO" id="GO:0005524">
    <property type="term" value="F:ATP binding"/>
    <property type="evidence" value="ECO:0007669"/>
    <property type="project" value="UniProtKB-KW"/>
</dbReference>
<dbReference type="InterPro" id="IPR000719">
    <property type="entry name" value="Prot_kinase_dom"/>
</dbReference>
<dbReference type="Proteomes" id="UP001218188">
    <property type="component" value="Unassembled WGS sequence"/>
</dbReference>
<dbReference type="PANTHER" id="PTHR22988:SF71">
    <property type="entry name" value="CITRON RHO-INTERACTING KINASE"/>
    <property type="match status" value="1"/>
</dbReference>
<comment type="catalytic activity">
    <reaction evidence="9">
        <text>L-threonyl-[protein] + ATP = O-phospho-L-threonyl-[protein] + ADP + H(+)</text>
        <dbReference type="Rhea" id="RHEA:46608"/>
        <dbReference type="Rhea" id="RHEA-COMP:11060"/>
        <dbReference type="Rhea" id="RHEA-COMP:11605"/>
        <dbReference type="ChEBI" id="CHEBI:15378"/>
        <dbReference type="ChEBI" id="CHEBI:30013"/>
        <dbReference type="ChEBI" id="CHEBI:30616"/>
        <dbReference type="ChEBI" id="CHEBI:61977"/>
        <dbReference type="ChEBI" id="CHEBI:456216"/>
        <dbReference type="EC" id="2.7.11.1"/>
    </reaction>
</comment>
<evidence type="ECO:0000256" key="6">
    <source>
        <dbReference type="ARBA" id="ARBA00022777"/>
    </source>
</evidence>